<dbReference type="Gene3D" id="1.10.8.60">
    <property type="match status" value="1"/>
</dbReference>
<accession>A0A7W6LG49</accession>
<dbReference type="SUPFAM" id="SSF52172">
    <property type="entry name" value="CheY-like"/>
    <property type="match status" value="1"/>
</dbReference>
<dbReference type="Pfam" id="PF00158">
    <property type="entry name" value="Sigma54_activat"/>
    <property type="match status" value="1"/>
</dbReference>
<dbReference type="InterPro" id="IPR027417">
    <property type="entry name" value="P-loop_NTPase"/>
</dbReference>
<dbReference type="InterPro" id="IPR025944">
    <property type="entry name" value="Sigma_54_int_dom_CS"/>
</dbReference>
<keyword evidence="3" id="KW-0067">ATP-binding</keyword>
<evidence type="ECO:0000313" key="15">
    <source>
        <dbReference type="Proteomes" id="UP000519897"/>
    </source>
</evidence>
<dbReference type="FunFam" id="3.40.50.300:FF:000006">
    <property type="entry name" value="DNA-binding transcriptional regulator NtrC"/>
    <property type="match status" value="1"/>
</dbReference>
<dbReference type="Gene3D" id="1.10.10.60">
    <property type="entry name" value="Homeodomain-like"/>
    <property type="match status" value="1"/>
</dbReference>
<dbReference type="CDD" id="cd17549">
    <property type="entry name" value="REC_DctD-like"/>
    <property type="match status" value="1"/>
</dbReference>
<dbReference type="InterPro" id="IPR003593">
    <property type="entry name" value="AAA+_ATPase"/>
</dbReference>
<dbReference type="Pfam" id="PF00072">
    <property type="entry name" value="Response_reg"/>
    <property type="match status" value="1"/>
</dbReference>
<evidence type="ECO:0000256" key="2">
    <source>
        <dbReference type="ARBA" id="ARBA00022741"/>
    </source>
</evidence>
<keyword evidence="1 11" id="KW-0597">Phosphoprotein</keyword>
<evidence type="ECO:0000259" key="12">
    <source>
        <dbReference type="PROSITE" id="PS50045"/>
    </source>
</evidence>
<dbReference type="SMART" id="SM00448">
    <property type="entry name" value="REC"/>
    <property type="match status" value="1"/>
</dbReference>
<keyword evidence="5" id="KW-0805">Transcription regulation</keyword>
<keyword evidence="4" id="KW-0902">Two-component regulatory system</keyword>
<dbReference type="PROSITE" id="PS50045">
    <property type="entry name" value="SIGMA54_INTERACT_4"/>
    <property type="match status" value="1"/>
</dbReference>
<dbReference type="PROSITE" id="PS50110">
    <property type="entry name" value="RESPONSE_REGULATORY"/>
    <property type="match status" value="1"/>
</dbReference>
<organism evidence="14 15">
    <name type="scientific">Rhizobium rhizoryzae</name>
    <dbReference type="NCBI Taxonomy" id="451876"/>
    <lineage>
        <taxon>Bacteria</taxon>
        <taxon>Pseudomonadati</taxon>
        <taxon>Pseudomonadota</taxon>
        <taxon>Alphaproteobacteria</taxon>
        <taxon>Hyphomicrobiales</taxon>
        <taxon>Rhizobiaceae</taxon>
        <taxon>Rhizobium/Agrobacterium group</taxon>
        <taxon>Rhizobium</taxon>
    </lineage>
</organism>
<feature type="domain" description="Sigma-54 factor interaction" evidence="12">
    <location>
        <begin position="146"/>
        <end position="375"/>
    </location>
</feature>
<evidence type="ECO:0000256" key="7">
    <source>
        <dbReference type="ARBA" id="ARBA00023159"/>
    </source>
</evidence>
<dbReference type="Proteomes" id="UP000519897">
    <property type="component" value="Unassembled WGS sequence"/>
</dbReference>
<evidence type="ECO:0000256" key="10">
    <source>
        <dbReference type="ARBA" id="ARBA00067650"/>
    </source>
</evidence>
<dbReference type="GO" id="GO:0000160">
    <property type="term" value="P:phosphorelay signal transduction system"/>
    <property type="evidence" value="ECO:0007669"/>
    <property type="project" value="UniProtKB-KW"/>
</dbReference>
<dbReference type="PROSITE" id="PS00675">
    <property type="entry name" value="SIGMA54_INTERACT_1"/>
    <property type="match status" value="1"/>
</dbReference>
<sequence>MNATTSLLLVDDDRDLLKATAQTLDLAGFSVTSRTSALEALSSLERDYAGVVVSDIRMPAMDGLEFFERIRSIDPDIPVILMTGHGDIPMAVVAIQAGVYDFMTKPFAADRLVQCVRRAAEKRKLVLENRRLREAVQDEDQGDVTLLGQTPVMQRLRNTIRQIADTDVDVLLTGETGTGKEVVASLLHRWSSRSKGNFVALNCGALPEQILESELFGHETGAFTGAQKRRVGRIEHSSGGTLFLDEIESMPPVSQIQMLRVLEMREVTPLGTNEVRPVDLRVIAAAKVDLGNPQERRDFREDLYYRLNVVSLFIPPLRERRDDVPLLFRFFCQRAAKRFNREVPPLTISLNRHLQDHTWPGNVRELNHFAERFVLGLETLTHDTLMPEAEVMDRSGTLPDRMAKIEAELIREALQANDGDVKRTIEALGIPRKTFYDKLQRHGISRATFVNGS</sequence>
<dbReference type="PROSITE" id="PS00688">
    <property type="entry name" value="SIGMA54_INTERACT_3"/>
    <property type="match status" value="1"/>
</dbReference>
<feature type="modified residue" description="4-aspartylphosphate" evidence="11">
    <location>
        <position position="55"/>
    </location>
</feature>
<name>A0A7W6LG49_9HYPH</name>
<dbReference type="Pfam" id="PF25601">
    <property type="entry name" value="AAA_lid_14"/>
    <property type="match status" value="1"/>
</dbReference>
<dbReference type="InterPro" id="IPR011006">
    <property type="entry name" value="CheY-like_superfamily"/>
</dbReference>
<dbReference type="GO" id="GO:0043565">
    <property type="term" value="F:sequence-specific DNA binding"/>
    <property type="evidence" value="ECO:0007669"/>
    <property type="project" value="InterPro"/>
</dbReference>
<comment type="function">
    <text evidence="9">Member of the two-component regulatory system DctB/DctD involved in the transport of C4-dicarboxylates. When activated by DctB acts in conjunction with sigma-54 to activate the transcription of dctA.</text>
</comment>
<dbReference type="FunFam" id="3.40.50.2300:FF:000018">
    <property type="entry name" value="DNA-binding transcriptional regulator NtrC"/>
    <property type="match status" value="1"/>
</dbReference>
<dbReference type="EMBL" id="JACIEC010000001">
    <property type="protein sequence ID" value="MBB4143750.1"/>
    <property type="molecule type" value="Genomic_DNA"/>
</dbReference>
<comment type="caution">
    <text evidence="14">The sequence shown here is derived from an EMBL/GenBank/DDBJ whole genome shotgun (WGS) entry which is preliminary data.</text>
</comment>
<keyword evidence="2" id="KW-0547">Nucleotide-binding</keyword>
<dbReference type="PANTHER" id="PTHR32071:SF57">
    <property type="entry name" value="C4-DICARBOXYLATE TRANSPORT TRANSCRIPTIONAL REGULATORY PROTEIN DCTD"/>
    <property type="match status" value="1"/>
</dbReference>
<proteinExistence type="predicted"/>
<evidence type="ECO:0000313" key="14">
    <source>
        <dbReference type="EMBL" id="MBB4143750.1"/>
    </source>
</evidence>
<dbReference type="InterPro" id="IPR009057">
    <property type="entry name" value="Homeodomain-like_sf"/>
</dbReference>
<keyword evidence="15" id="KW-1185">Reference proteome</keyword>
<dbReference type="InterPro" id="IPR002197">
    <property type="entry name" value="HTH_Fis"/>
</dbReference>
<keyword evidence="6" id="KW-0238">DNA-binding</keyword>
<evidence type="ECO:0000256" key="8">
    <source>
        <dbReference type="ARBA" id="ARBA00023163"/>
    </source>
</evidence>
<dbReference type="InterPro" id="IPR025943">
    <property type="entry name" value="Sigma_54_int_dom_ATP-bd_2"/>
</dbReference>
<evidence type="ECO:0000256" key="4">
    <source>
        <dbReference type="ARBA" id="ARBA00023012"/>
    </source>
</evidence>
<protein>
    <recommendedName>
        <fullName evidence="10">C4-dicarboxylate transport transcriptional regulatory protein DctD</fullName>
    </recommendedName>
</protein>
<dbReference type="GO" id="GO:0005524">
    <property type="term" value="F:ATP binding"/>
    <property type="evidence" value="ECO:0007669"/>
    <property type="project" value="UniProtKB-KW"/>
</dbReference>
<evidence type="ECO:0000256" key="11">
    <source>
        <dbReference type="PROSITE-ProRule" id="PRU00169"/>
    </source>
</evidence>
<evidence type="ECO:0000256" key="1">
    <source>
        <dbReference type="ARBA" id="ARBA00022553"/>
    </source>
</evidence>
<gene>
    <name evidence="14" type="ORF">GGQ72_002249</name>
</gene>
<dbReference type="SUPFAM" id="SSF46689">
    <property type="entry name" value="Homeodomain-like"/>
    <property type="match status" value="1"/>
</dbReference>
<evidence type="ECO:0000259" key="13">
    <source>
        <dbReference type="PROSITE" id="PS50110"/>
    </source>
</evidence>
<evidence type="ECO:0000256" key="3">
    <source>
        <dbReference type="ARBA" id="ARBA00022840"/>
    </source>
</evidence>
<dbReference type="SMART" id="SM00382">
    <property type="entry name" value="AAA"/>
    <property type="match status" value="1"/>
</dbReference>
<dbReference type="InterPro" id="IPR058031">
    <property type="entry name" value="AAA_lid_NorR"/>
</dbReference>
<dbReference type="Gene3D" id="3.40.50.2300">
    <property type="match status" value="1"/>
</dbReference>
<dbReference type="InterPro" id="IPR001789">
    <property type="entry name" value="Sig_transdc_resp-reg_receiver"/>
</dbReference>
<dbReference type="InterPro" id="IPR002078">
    <property type="entry name" value="Sigma_54_int"/>
</dbReference>
<keyword evidence="7" id="KW-0010">Activator</keyword>
<evidence type="ECO:0000256" key="6">
    <source>
        <dbReference type="ARBA" id="ARBA00023125"/>
    </source>
</evidence>
<dbReference type="Gene3D" id="3.40.50.300">
    <property type="entry name" value="P-loop containing nucleotide triphosphate hydrolases"/>
    <property type="match status" value="1"/>
</dbReference>
<evidence type="ECO:0000256" key="5">
    <source>
        <dbReference type="ARBA" id="ARBA00023015"/>
    </source>
</evidence>
<reference evidence="14 15" key="1">
    <citation type="submission" date="2020-08" db="EMBL/GenBank/DDBJ databases">
        <title>Genomic Encyclopedia of Type Strains, Phase IV (KMG-IV): sequencing the most valuable type-strain genomes for metagenomic binning, comparative biology and taxonomic classification.</title>
        <authorList>
            <person name="Goeker M."/>
        </authorList>
    </citation>
    <scope>NUCLEOTIDE SEQUENCE [LARGE SCALE GENOMIC DNA]</scope>
    <source>
        <strain evidence="14 15">DSM 29514</strain>
    </source>
</reference>
<dbReference type="PROSITE" id="PS00676">
    <property type="entry name" value="SIGMA54_INTERACT_2"/>
    <property type="match status" value="1"/>
</dbReference>
<keyword evidence="8" id="KW-0804">Transcription</keyword>
<dbReference type="RefSeq" id="WP_062554878.1">
    <property type="nucleotide sequence ID" value="NZ_CP049250.1"/>
</dbReference>
<dbReference type="GO" id="GO:0006355">
    <property type="term" value="P:regulation of DNA-templated transcription"/>
    <property type="evidence" value="ECO:0007669"/>
    <property type="project" value="InterPro"/>
</dbReference>
<dbReference type="AlphaFoldDB" id="A0A7W6LG49"/>
<dbReference type="Pfam" id="PF02954">
    <property type="entry name" value="HTH_8"/>
    <property type="match status" value="1"/>
</dbReference>
<dbReference type="InterPro" id="IPR025662">
    <property type="entry name" value="Sigma_54_int_dom_ATP-bd_1"/>
</dbReference>
<dbReference type="PANTHER" id="PTHR32071">
    <property type="entry name" value="TRANSCRIPTIONAL REGULATORY PROTEIN"/>
    <property type="match status" value="1"/>
</dbReference>
<dbReference type="SUPFAM" id="SSF52540">
    <property type="entry name" value="P-loop containing nucleoside triphosphate hydrolases"/>
    <property type="match status" value="1"/>
</dbReference>
<feature type="domain" description="Response regulatory" evidence="13">
    <location>
        <begin position="6"/>
        <end position="120"/>
    </location>
</feature>
<dbReference type="CDD" id="cd00009">
    <property type="entry name" value="AAA"/>
    <property type="match status" value="1"/>
</dbReference>
<evidence type="ECO:0000256" key="9">
    <source>
        <dbReference type="ARBA" id="ARBA00059408"/>
    </source>
</evidence>